<protein>
    <submittedName>
        <fullName evidence="2">Coatomer subunit epsilon</fullName>
    </submittedName>
</protein>
<name>A0A7V4XSG0_9BACT</name>
<comment type="caution">
    <text evidence="2">The sequence shown here is derived from an EMBL/GenBank/DDBJ whole genome shotgun (WGS) entry which is preliminary data.</text>
</comment>
<reference evidence="2" key="1">
    <citation type="journal article" date="2020" name="mSystems">
        <title>Genome- and Community-Level Interaction Insights into Carbon Utilization and Element Cycling Functions of Hydrothermarchaeota in Hydrothermal Sediment.</title>
        <authorList>
            <person name="Zhou Z."/>
            <person name="Liu Y."/>
            <person name="Xu W."/>
            <person name="Pan J."/>
            <person name="Luo Z.H."/>
            <person name="Li M."/>
        </authorList>
    </citation>
    <scope>NUCLEOTIDE SEQUENCE [LARGE SCALE GENOMIC DNA]</scope>
    <source>
        <strain evidence="2">SpSt-855</strain>
    </source>
</reference>
<keyword evidence="1" id="KW-0812">Transmembrane</keyword>
<feature type="transmembrane region" description="Helical" evidence="1">
    <location>
        <begin position="32"/>
        <end position="53"/>
    </location>
</feature>
<dbReference type="AlphaFoldDB" id="A0A7V4XSG0"/>
<keyword evidence="1" id="KW-0472">Membrane</keyword>
<gene>
    <name evidence="2" type="ORF">ENW50_06620</name>
</gene>
<keyword evidence="1" id="KW-1133">Transmembrane helix</keyword>
<evidence type="ECO:0000313" key="2">
    <source>
        <dbReference type="EMBL" id="HGY94343.1"/>
    </source>
</evidence>
<organism evidence="2">
    <name type="scientific">Acidobacterium capsulatum</name>
    <dbReference type="NCBI Taxonomy" id="33075"/>
    <lineage>
        <taxon>Bacteria</taxon>
        <taxon>Pseudomonadati</taxon>
        <taxon>Acidobacteriota</taxon>
        <taxon>Terriglobia</taxon>
        <taxon>Terriglobales</taxon>
        <taxon>Acidobacteriaceae</taxon>
        <taxon>Acidobacterium</taxon>
    </lineage>
</organism>
<dbReference type="EMBL" id="DTKL01000039">
    <property type="protein sequence ID" value="HGY94343.1"/>
    <property type="molecule type" value="Genomic_DNA"/>
</dbReference>
<evidence type="ECO:0000256" key="1">
    <source>
        <dbReference type="SAM" id="Phobius"/>
    </source>
</evidence>
<proteinExistence type="predicted"/>
<accession>A0A7V4XSG0</accession>
<sequence>MDTQTRHALKHDRFVDSTSSALDWVQENRGLVIRYSVVAVVVIAIIVAAAVTYTTRQQHAQAALNKALNVYTAPLTQPGEPADLQQGSYPTAAARAKAAHPLFEKAADQYGWLDAGQDARYFAGLTDLQMNDNTAAEKELKQAADARNKNVAALAKMALASLYIQTNRGSRAVELYNDLAKHPSATVPASSAQLALAQYYENTDPDKAKQILAKVQDQNKENFAGQIAQRELAKLQ</sequence>
<dbReference type="SUPFAM" id="SSF81901">
    <property type="entry name" value="HCP-like"/>
    <property type="match status" value="1"/>
</dbReference>